<keyword evidence="2" id="KW-1185">Reference proteome</keyword>
<protein>
    <recommendedName>
        <fullName evidence="3">Class I SAM-dependent methyltransferase</fullName>
    </recommendedName>
</protein>
<dbReference type="Proteomes" id="UP001411173">
    <property type="component" value="Unassembled WGS sequence"/>
</dbReference>
<proteinExistence type="predicted"/>
<comment type="caution">
    <text evidence="1">The sequence shown here is derived from an EMBL/GenBank/DDBJ whole genome shotgun (WGS) entry which is preliminary data.</text>
</comment>
<reference evidence="1 2" key="1">
    <citation type="submission" date="2024-02" db="EMBL/GenBank/DDBJ databases">
        <title>Whole genome of MDR Enterobacteriaceae from southern Thailand.</title>
        <authorList>
            <person name="Surachat K."/>
        </authorList>
    </citation>
    <scope>NUCLEOTIDE SEQUENCE [LARGE SCALE GENOMIC DNA]</scope>
    <source>
        <strain evidence="1 2">PSU_29</strain>
    </source>
</reference>
<evidence type="ECO:0008006" key="3">
    <source>
        <dbReference type="Google" id="ProtNLM"/>
    </source>
</evidence>
<organism evidence="1 2">
    <name type="scientific">Phytobacter palmae</name>
    <dbReference type="NCBI Taxonomy" id="1855371"/>
    <lineage>
        <taxon>Bacteria</taxon>
        <taxon>Pseudomonadati</taxon>
        <taxon>Pseudomonadota</taxon>
        <taxon>Gammaproteobacteria</taxon>
        <taxon>Enterobacterales</taxon>
        <taxon>Enterobacteriaceae</taxon>
        <taxon>Phytobacter</taxon>
    </lineage>
</organism>
<accession>A0ABU9V520</accession>
<dbReference type="RefSeq" id="WP_343193664.1">
    <property type="nucleotide sequence ID" value="NZ_JBCIVJ010000005.1"/>
</dbReference>
<evidence type="ECO:0000313" key="2">
    <source>
        <dbReference type="Proteomes" id="UP001411173"/>
    </source>
</evidence>
<dbReference type="EMBL" id="JBCIVJ010000005">
    <property type="protein sequence ID" value="MEN0579148.1"/>
    <property type="molecule type" value="Genomic_DNA"/>
</dbReference>
<evidence type="ECO:0000313" key="1">
    <source>
        <dbReference type="EMBL" id="MEN0579148.1"/>
    </source>
</evidence>
<sequence length="264" mass="30507">MFLDALTKCDNEIRQLICCGKRTPCNCEECLRDDYYNDNHTETYNCQKKMDTYVIKYGPSYVSEIYHYLANSNILDNFNNSQLNVISLGCGFAPDFYAIQSYCIDKQLKIKLNYHGLDISEAWNTARPSINEGGNFIHADLTQSFSLQNANIVFVCKSFSTMLRNNIHNIFLQNLHSAITQSMPKDSFLIFVDVNHCDMGRDIFDSSLSKTITPTKKYYFCDAKYKEYGWNEIKSTNVIYQIPQNLSVSSIPQTNNTVIFEYRK</sequence>
<gene>
    <name evidence="1" type="ORF">AAIG39_09030</name>
</gene>
<name>A0ABU9V520_9ENTR</name>